<dbReference type="RefSeq" id="WP_149783958.1">
    <property type="nucleotide sequence ID" value="NZ_BAAADP010000003.1"/>
</dbReference>
<keyword evidence="3" id="KW-1185">Reference proteome</keyword>
<protein>
    <recommendedName>
        <fullName evidence="1">Halobacterial output domain-containing protein</fullName>
    </recommendedName>
</protein>
<dbReference type="AlphaFoldDB" id="A0A1I3AE99"/>
<organism evidence="2 3">
    <name type="scientific">Halorubrum aquaticum</name>
    <dbReference type="NCBI Taxonomy" id="387340"/>
    <lineage>
        <taxon>Archaea</taxon>
        <taxon>Methanobacteriati</taxon>
        <taxon>Methanobacteriota</taxon>
        <taxon>Stenosarchaea group</taxon>
        <taxon>Halobacteria</taxon>
        <taxon>Halobacteriales</taxon>
        <taxon>Haloferacaceae</taxon>
        <taxon>Halorubrum</taxon>
    </lineage>
</organism>
<reference evidence="2 3" key="1">
    <citation type="submission" date="2016-10" db="EMBL/GenBank/DDBJ databases">
        <authorList>
            <person name="Varghese N."/>
            <person name="Submissions S."/>
        </authorList>
    </citation>
    <scope>NUCLEOTIDE SEQUENCE [LARGE SCALE GENOMIC DNA]</scope>
    <source>
        <strain evidence="2 3">CGMCC 1.6377</strain>
    </source>
</reference>
<dbReference type="OrthoDB" id="271604at2157"/>
<dbReference type="Proteomes" id="UP000323537">
    <property type="component" value="Unassembled WGS sequence"/>
</dbReference>
<dbReference type="EMBL" id="FOPZ01000005">
    <property type="protein sequence ID" value="SFH48136.1"/>
    <property type="molecule type" value="Genomic_DNA"/>
</dbReference>
<evidence type="ECO:0000313" key="3">
    <source>
        <dbReference type="Proteomes" id="UP000323537"/>
    </source>
</evidence>
<proteinExistence type="predicted"/>
<gene>
    <name evidence="2" type="ORF">SAMN04488066_105107</name>
</gene>
<accession>A0A1I3AE99</accession>
<dbReference type="InterPro" id="IPR040624">
    <property type="entry name" value="HalOD1"/>
</dbReference>
<name>A0A1I3AE99_9EURY</name>
<feature type="domain" description="Halobacterial output" evidence="1">
    <location>
        <begin position="18"/>
        <end position="82"/>
    </location>
</feature>
<evidence type="ECO:0000313" key="2">
    <source>
        <dbReference type="EMBL" id="SFH48136.1"/>
    </source>
</evidence>
<sequence length="84" mass="8809">MSEDHVVSRRYDWDEVAPVVGVVEALSDADDVEPAAVPTLAETVDPESLNDLCTSASTPVTVSFVHAGYDVTVQSDGFVAVDAA</sequence>
<evidence type="ECO:0000259" key="1">
    <source>
        <dbReference type="Pfam" id="PF18545"/>
    </source>
</evidence>
<dbReference type="Pfam" id="PF18545">
    <property type="entry name" value="HalOD1"/>
    <property type="match status" value="1"/>
</dbReference>